<comment type="caution">
    <text evidence="3">The sequence shown here is derived from an EMBL/GenBank/DDBJ whole genome shotgun (WGS) entry which is preliminary data.</text>
</comment>
<accession>A0A9P3C0Z4</accession>
<dbReference type="GeneID" id="66938183"/>
<gene>
    <name evidence="3" type="ORF">Aspvir_010201</name>
</gene>
<dbReference type="Proteomes" id="UP000710440">
    <property type="component" value="Unassembled WGS sequence"/>
</dbReference>
<dbReference type="OrthoDB" id="10423434at2759"/>
<organism evidence="3 4">
    <name type="scientific">Aspergillus viridinutans</name>
    <dbReference type="NCBI Taxonomy" id="75553"/>
    <lineage>
        <taxon>Eukaryota</taxon>
        <taxon>Fungi</taxon>
        <taxon>Dikarya</taxon>
        <taxon>Ascomycota</taxon>
        <taxon>Pezizomycotina</taxon>
        <taxon>Eurotiomycetes</taxon>
        <taxon>Eurotiomycetidae</taxon>
        <taxon>Eurotiales</taxon>
        <taxon>Aspergillaceae</taxon>
        <taxon>Aspergillus</taxon>
        <taxon>Aspergillus subgen. Fumigati</taxon>
    </lineage>
</organism>
<sequence>MGEEEYRHIKRRFRTDRFHFIRAPPIEKWNQTEDIWKSKWHSDLYLYRTTIPTAGPDTNLEAESHWKFEEVRRGTNFRAEIYVLPEDEGGAPIAAGDRLTFTDGPNDVEGTLSAFYKIRTTVSPRRVEPMMVDVEKPLQYLDLGRRFTVKQDGKLVALGILGYWGR</sequence>
<name>A0A9P3C0Z4_ASPVI</name>
<dbReference type="RefSeq" id="XP_043129269.1">
    <property type="nucleotide sequence ID" value="XM_043273334.1"/>
</dbReference>
<evidence type="ECO:0000256" key="1">
    <source>
        <dbReference type="ARBA" id="ARBA00022741"/>
    </source>
</evidence>
<dbReference type="Gene3D" id="2.40.30.10">
    <property type="entry name" value="Translation factors"/>
    <property type="match status" value="1"/>
</dbReference>
<keyword evidence="2" id="KW-0342">GTP-binding</keyword>
<dbReference type="GO" id="GO:0005525">
    <property type="term" value="F:GTP binding"/>
    <property type="evidence" value="ECO:0007669"/>
    <property type="project" value="UniProtKB-KW"/>
</dbReference>
<dbReference type="InterPro" id="IPR009001">
    <property type="entry name" value="Transl_elong_EF1A/Init_IF2_C"/>
</dbReference>
<keyword evidence="4" id="KW-1185">Reference proteome</keyword>
<dbReference type="EMBL" id="BOPL01000009">
    <property type="protein sequence ID" value="GIK06083.1"/>
    <property type="molecule type" value="Genomic_DNA"/>
</dbReference>
<evidence type="ECO:0000313" key="4">
    <source>
        <dbReference type="Proteomes" id="UP000710440"/>
    </source>
</evidence>
<reference evidence="3 4" key="1">
    <citation type="submission" date="2021-02" db="EMBL/GenBank/DDBJ databases">
        <title>Pan-genome distribution and transcriptional activeness of fungal secondary metabolism genes in Aspergillus section Fumigati.</title>
        <authorList>
            <person name="Takahashi H."/>
            <person name="Umemura M."/>
            <person name="Ninomiya A."/>
            <person name="Kusuya Y."/>
            <person name="Urayama S."/>
            <person name="Shimizu M."/>
            <person name="Watanabe A."/>
            <person name="Kamei K."/>
            <person name="Yaguchi T."/>
            <person name="Hagiwara D."/>
        </authorList>
    </citation>
    <scope>NUCLEOTIDE SEQUENCE [LARGE SCALE GENOMIC DNA]</scope>
    <source>
        <strain evidence="3 4">IFM 47045</strain>
    </source>
</reference>
<proteinExistence type="predicted"/>
<evidence type="ECO:0000313" key="3">
    <source>
        <dbReference type="EMBL" id="GIK06083.1"/>
    </source>
</evidence>
<dbReference type="AlphaFoldDB" id="A0A9P3C0Z4"/>
<evidence type="ECO:0000256" key="2">
    <source>
        <dbReference type="ARBA" id="ARBA00023134"/>
    </source>
</evidence>
<dbReference type="SUPFAM" id="SSF50465">
    <property type="entry name" value="EF-Tu/eEF-1alpha/eIF2-gamma C-terminal domain"/>
    <property type="match status" value="1"/>
</dbReference>
<protein>
    <submittedName>
        <fullName evidence="3">Uncharacterized protein</fullName>
    </submittedName>
</protein>
<keyword evidence="1" id="KW-0547">Nucleotide-binding</keyword>